<evidence type="ECO:0000313" key="3">
    <source>
        <dbReference type="EMBL" id="GIH91979.1"/>
    </source>
</evidence>
<dbReference type="Pfam" id="PF02467">
    <property type="entry name" value="Whib"/>
    <property type="match status" value="1"/>
</dbReference>
<evidence type="ECO:0000256" key="1">
    <source>
        <dbReference type="SAM" id="MobiDB-lite"/>
    </source>
</evidence>
<keyword evidence="4" id="KW-1185">Reference proteome</keyword>
<reference evidence="3 4" key="1">
    <citation type="submission" date="2021-01" db="EMBL/GenBank/DDBJ databases">
        <title>Whole genome shotgun sequence of Planobispora siamensis NBRC 107568.</title>
        <authorList>
            <person name="Komaki H."/>
            <person name="Tamura T."/>
        </authorList>
    </citation>
    <scope>NUCLEOTIDE SEQUENCE [LARGE SCALE GENOMIC DNA]</scope>
    <source>
        <strain evidence="3 4">NBRC 107568</strain>
    </source>
</reference>
<evidence type="ECO:0000313" key="4">
    <source>
        <dbReference type="Proteomes" id="UP000619788"/>
    </source>
</evidence>
<proteinExistence type="predicted"/>
<protein>
    <recommendedName>
        <fullName evidence="2">4Fe-4S Wbl-type domain-containing protein</fullName>
    </recommendedName>
</protein>
<evidence type="ECO:0000259" key="2">
    <source>
        <dbReference type="PROSITE" id="PS51674"/>
    </source>
</evidence>
<feature type="domain" description="4Fe-4S Wbl-type" evidence="2">
    <location>
        <begin position="1"/>
        <end position="34"/>
    </location>
</feature>
<dbReference type="EMBL" id="BOOJ01000023">
    <property type="protein sequence ID" value="GIH91979.1"/>
    <property type="molecule type" value="Genomic_DNA"/>
</dbReference>
<gene>
    <name evidence="3" type="ORF">Psi01_26090</name>
</gene>
<dbReference type="InterPro" id="IPR034768">
    <property type="entry name" value="4FE4S_WBL"/>
</dbReference>
<name>A0A8J3SER8_9ACTN</name>
<organism evidence="3 4">
    <name type="scientific">Planobispora siamensis</name>
    <dbReference type="NCBI Taxonomy" id="936338"/>
    <lineage>
        <taxon>Bacteria</taxon>
        <taxon>Bacillati</taxon>
        <taxon>Actinomycetota</taxon>
        <taxon>Actinomycetes</taxon>
        <taxon>Streptosporangiales</taxon>
        <taxon>Streptosporangiaceae</taxon>
        <taxon>Planobispora</taxon>
    </lineage>
</organism>
<dbReference type="Proteomes" id="UP000619788">
    <property type="component" value="Unassembled WGS sequence"/>
</dbReference>
<accession>A0A8J3SER8</accession>
<feature type="compositionally biased region" description="Basic residues" evidence="1">
    <location>
        <begin position="58"/>
        <end position="71"/>
    </location>
</feature>
<feature type="region of interest" description="Disordered" evidence="1">
    <location>
        <begin position="48"/>
        <end position="119"/>
    </location>
</feature>
<dbReference type="PROSITE" id="PS51674">
    <property type="entry name" value="4FE4S_WBL"/>
    <property type="match status" value="1"/>
</dbReference>
<comment type="caution">
    <text evidence="3">The sequence shown here is derived from an EMBL/GenBank/DDBJ whole genome shotgun (WGS) entry which is preliminary data.</text>
</comment>
<dbReference type="AlphaFoldDB" id="A0A8J3SER8"/>
<feature type="compositionally biased region" description="Pro residues" evidence="1">
    <location>
        <begin position="84"/>
        <end position="97"/>
    </location>
</feature>
<sequence length="155" mass="17469">MCERCPLREPRLDYALAYNVYGTWGGTSRGEREEVRRELGISPLPVLIHNDLETQARPQRRSTPHRTRAPRPKPAPVVEQLPAAPEPAPEPDVPPVPELVIEQPAPAPEPPAADVKHCPRCRTDRARTDYYANRANPDRLAVWCKPCFRERGSLA</sequence>